<keyword evidence="1" id="KW-0732">Signal</keyword>
<feature type="signal peptide" evidence="1">
    <location>
        <begin position="1"/>
        <end position="20"/>
    </location>
</feature>
<organism evidence="2">
    <name type="scientific">Diabrotica virgifera virgifera</name>
    <name type="common">western corn rootworm</name>
    <dbReference type="NCBI Taxonomy" id="50390"/>
    <lineage>
        <taxon>Eukaryota</taxon>
        <taxon>Metazoa</taxon>
        <taxon>Ecdysozoa</taxon>
        <taxon>Arthropoda</taxon>
        <taxon>Hexapoda</taxon>
        <taxon>Insecta</taxon>
        <taxon>Pterygota</taxon>
        <taxon>Neoptera</taxon>
        <taxon>Endopterygota</taxon>
        <taxon>Coleoptera</taxon>
        <taxon>Polyphaga</taxon>
        <taxon>Cucujiformia</taxon>
        <taxon>Chrysomeloidea</taxon>
        <taxon>Chrysomelidae</taxon>
        <taxon>Galerucinae</taxon>
        <taxon>Diabroticina</taxon>
        <taxon>Diabroticites</taxon>
        <taxon>Diabrotica</taxon>
    </lineage>
</organism>
<dbReference type="InParanoid" id="A0A6P7GCT6"/>
<gene>
    <name evidence="2" type="primary">LOC114336511</name>
</gene>
<evidence type="ECO:0000313" key="2">
    <source>
        <dbReference type="RefSeq" id="XP_028142688.1"/>
    </source>
</evidence>
<dbReference type="RefSeq" id="XP_028142688.1">
    <property type="nucleotide sequence ID" value="XM_028286887.1"/>
</dbReference>
<accession>A0A6P7GCT6</accession>
<sequence length="132" mass="15642">MHVNILKLFAVFFILKDVNSRKFMVPDAYTIKEIKNNYGGDLITALYEFISGFPLQHITIGFDYSINERFIEHLLRVLHDGKIVAMTFNFSNPDIVEKYFSYLSHQTENFYESSTLFLGRHRIYEYLLIEEL</sequence>
<proteinExistence type="predicted"/>
<feature type="chain" id="PRO_5027877843" evidence="1">
    <location>
        <begin position="21"/>
        <end position="132"/>
    </location>
</feature>
<name>A0A6P7GCT6_DIAVI</name>
<reference evidence="2" key="1">
    <citation type="submission" date="2025-08" db="UniProtKB">
        <authorList>
            <consortium name="RefSeq"/>
        </authorList>
    </citation>
    <scope>IDENTIFICATION</scope>
    <source>
        <tissue evidence="2">Whole insect</tissue>
    </source>
</reference>
<protein>
    <submittedName>
        <fullName evidence="2">Uncharacterized protein LOC114336511</fullName>
    </submittedName>
</protein>
<evidence type="ECO:0000256" key="1">
    <source>
        <dbReference type="SAM" id="SignalP"/>
    </source>
</evidence>
<dbReference type="AlphaFoldDB" id="A0A6P7GCT6"/>